<dbReference type="EMBL" id="MNYI01000107">
    <property type="protein sequence ID" value="OIP40749.1"/>
    <property type="molecule type" value="Genomic_DNA"/>
</dbReference>
<gene>
    <name evidence="3" type="ORF">AUJ95_04195</name>
</gene>
<dbReference type="SUPFAM" id="SSF48452">
    <property type="entry name" value="TPR-like"/>
    <property type="match status" value="1"/>
</dbReference>
<dbReference type="PROSITE" id="PS50005">
    <property type="entry name" value="TPR"/>
    <property type="match status" value="1"/>
</dbReference>
<feature type="repeat" description="TPR" evidence="1">
    <location>
        <begin position="75"/>
        <end position="108"/>
    </location>
</feature>
<name>A0A1J5DXA5_9BACT</name>
<evidence type="ECO:0000313" key="4">
    <source>
        <dbReference type="Proteomes" id="UP000183085"/>
    </source>
</evidence>
<proteinExistence type="predicted"/>
<accession>A0A1J5DXA5</accession>
<dbReference type="InterPro" id="IPR019734">
    <property type="entry name" value="TPR_rpt"/>
</dbReference>
<dbReference type="Proteomes" id="UP000183085">
    <property type="component" value="Unassembled WGS sequence"/>
</dbReference>
<organism evidence="3 4">
    <name type="scientific">Candidatus Desantisbacteria bacterium CG2_30_40_21</name>
    <dbReference type="NCBI Taxonomy" id="1817895"/>
    <lineage>
        <taxon>Bacteria</taxon>
        <taxon>Candidatus Desantisiibacteriota</taxon>
    </lineage>
</organism>
<evidence type="ECO:0000256" key="1">
    <source>
        <dbReference type="PROSITE-ProRule" id="PRU00339"/>
    </source>
</evidence>
<dbReference type="InterPro" id="IPR011990">
    <property type="entry name" value="TPR-like_helical_dom_sf"/>
</dbReference>
<evidence type="ECO:0000256" key="2">
    <source>
        <dbReference type="SAM" id="Phobius"/>
    </source>
</evidence>
<keyword evidence="2" id="KW-0812">Transmembrane</keyword>
<evidence type="ECO:0000313" key="3">
    <source>
        <dbReference type="EMBL" id="OIP40749.1"/>
    </source>
</evidence>
<reference evidence="3 4" key="1">
    <citation type="journal article" date="2016" name="Environ. Microbiol.">
        <title>Genomic resolution of a cold subsurface aquifer community provides metabolic insights for novel microbes adapted to high CO concentrations.</title>
        <authorList>
            <person name="Probst A.J."/>
            <person name="Castelle C.J."/>
            <person name="Singh A."/>
            <person name="Brown C.T."/>
            <person name="Anantharaman K."/>
            <person name="Sharon I."/>
            <person name="Hug L.A."/>
            <person name="Burstein D."/>
            <person name="Emerson J.B."/>
            <person name="Thomas B.C."/>
            <person name="Banfield J.F."/>
        </authorList>
    </citation>
    <scope>NUCLEOTIDE SEQUENCE [LARGE SCALE GENOMIC DNA]</scope>
    <source>
        <strain evidence="3">CG2_30_40_21</strain>
    </source>
</reference>
<sequence length="287" mass="33209">MNTGSRGRPMCLPVMCLPAWSIVILLLIFLNSKAYGSSEPQLEFADYLFENQNFYQAITEYKRFIFHHPESQPLNLAYYKIGLCYKHGKKYNLARDSFEMVLDNQPDDSLKKMTGLALAQTYVDEENLEAARFELDELPPDSEIHYWKGITYLHEYKWKLAQIEFNQVTEGEWLDTTRELSTCIEQALHLSYLSEKHALRLSTFIPGTGQIYAGKILDGIISFAFNASMVYFISERVKADDFIGSGLIFSIGLMRFYQGNKVNAYQAAQKYNEQLNSQTLEKMRKRD</sequence>
<keyword evidence="2" id="KW-0472">Membrane</keyword>
<protein>
    <submittedName>
        <fullName evidence="3">Uncharacterized protein</fullName>
    </submittedName>
</protein>
<keyword evidence="1" id="KW-0802">TPR repeat</keyword>
<keyword evidence="2" id="KW-1133">Transmembrane helix</keyword>
<dbReference type="AlphaFoldDB" id="A0A1J5DXA5"/>
<dbReference type="STRING" id="1817895.AUJ95_04195"/>
<comment type="caution">
    <text evidence="3">The sequence shown here is derived from an EMBL/GenBank/DDBJ whole genome shotgun (WGS) entry which is preliminary data.</text>
</comment>
<dbReference type="Pfam" id="PF13174">
    <property type="entry name" value="TPR_6"/>
    <property type="match status" value="1"/>
</dbReference>
<feature type="transmembrane region" description="Helical" evidence="2">
    <location>
        <begin position="12"/>
        <end position="30"/>
    </location>
</feature>
<dbReference type="Gene3D" id="1.25.40.10">
    <property type="entry name" value="Tetratricopeptide repeat domain"/>
    <property type="match status" value="1"/>
</dbReference>